<dbReference type="GO" id="GO:0030001">
    <property type="term" value="P:metal ion transport"/>
    <property type="evidence" value="ECO:0007669"/>
    <property type="project" value="InterPro"/>
</dbReference>
<keyword evidence="2" id="KW-0813">Transport</keyword>
<evidence type="ECO:0000256" key="2">
    <source>
        <dbReference type="ARBA" id="ARBA00022448"/>
    </source>
</evidence>
<proteinExistence type="predicted"/>
<dbReference type="eggNOG" id="COG0803">
    <property type="taxonomic scope" value="Bacteria"/>
</dbReference>
<keyword evidence="4" id="KW-0732">Signal</keyword>
<dbReference type="PANTHER" id="PTHR42953:SF1">
    <property type="entry name" value="METAL-BINDING PROTEIN HI_0362-RELATED"/>
    <property type="match status" value="1"/>
</dbReference>
<dbReference type="Proteomes" id="UP000030643">
    <property type="component" value="Unassembled WGS sequence"/>
</dbReference>
<evidence type="ECO:0000256" key="5">
    <source>
        <dbReference type="SAM" id="Phobius"/>
    </source>
</evidence>
<dbReference type="GO" id="GO:0030313">
    <property type="term" value="C:cell envelope"/>
    <property type="evidence" value="ECO:0007669"/>
    <property type="project" value="UniProtKB-SubCell"/>
</dbReference>
<evidence type="ECO:0000313" key="6">
    <source>
        <dbReference type="EMBL" id="GAK30068.1"/>
    </source>
</evidence>
<keyword evidence="7" id="KW-1185">Reference proteome</keyword>
<dbReference type="InterPro" id="IPR050492">
    <property type="entry name" value="Bact_metal-bind_prot9"/>
</dbReference>
<dbReference type="EMBL" id="DF820484">
    <property type="protein sequence ID" value="GAK30068.1"/>
    <property type="molecule type" value="Genomic_DNA"/>
</dbReference>
<keyword evidence="5" id="KW-0812">Transmembrane</keyword>
<keyword evidence="5" id="KW-1133">Transmembrane helix</keyword>
<evidence type="ECO:0000256" key="1">
    <source>
        <dbReference type="ARBA" id="ARBA00004196"/>
    </source>
</evidence>
<sequence length="301" mass="32843">MFKARKLLLAIPIIFVLFLIVLVIVTGIRQNQGKQITSNKIKVVTSLNFYGEMAQAVGGNAVEVTSAINKASIDPHEFEPTAQLAKDYQNAQVIISNGGGYDPWSTAFARANQQAKSINVGTLVGYQQGDNEHFWYKPATPKLLVDELITTFSSLEPTKATQFKTNGQHYLASLAPLTKLRKDLGEKLVGKSVLTTEPVMDNTLEPLGAKIIVPEFAQAVEDGNDPSSADIKAWHDAIDQGKVALVIKNTQTSSKLVNQAVAYAKTKHVPVVGVTETKPDGQTFLTWQKRQLLAVEEALSR</sequence>
<dbReference type="GO" id="GO:0046872">
    <property type="term" value="F:metal ion binding"/>
    <property type="evidence" value="ECO:0007669"/>
    <property type="project" value="UniProtKB-KW"/>
</dbReference>
<dbReference type="OrthoDB" id="9810636at2"/>
<dbReference type="STRING" id="1329250.WOSG25_011600"/>
<dbReference type="InterPro" id="IPR006127">
    <property type="entry name" value="ZnuA-like"/>
</dbReference>
<feature type="transmembrane region" description="Helical" evidence="5">
    <location>
        <begin position="7"/>
        <end position="28"/>
    </location>
</feature>
<dbReference type="SUPFAM" id="SSF53807">
    <property type="entry name" value="Helical backbone' metal receptor"/>
    <property type="match status" value="1"/>
</dbReference>
<dbReference type="Gene3D" id="3.40.50.1980">
    <property type="entry name" value="Nitrogenase molybdenum iron protein domain"/>
    <property type="match status" value="2"/>
</dbReference>
<evidence type="ECO:0000256" key="3">
    <source>
        <dbReference type="ARBA" id="ARBA00022723"/>
    </source>
</evidence>
<dbReference type="RefSeq" id="WP_027698209.1">
    <property type="nucleotide sequence ID" value="NZ_DF820484.1"/>
</dbReference>
<name>A0A069CS52_WEIOS</name>
<keyword evidence="3" id="KW-0479">Metal-binding</keyword>
<dbReference type="Pfam" id="PF01297">
    <property type="entry name" value="ZnuA"/>
    <property type="match status" value="1"/>
</dbReference>
<comment type="subcellular location">
    <subcellularLocation>
        <location evidence="1">Cell envelope</location>
    </subcellularLocation>
</comment>
<keyword evidence="5" id="KW-0472">Membrane</keyword>
<gene>
    <name evidence="6" type="ORF">WOSG25_011600</name>
</gene>
<accession>A0A069CS52</accession>
<dbReference type="PANTHER" id="PTHR42953">
    <property type="entry name" value="HIGH-AFFINITY ZINC UPTAKE SYSTEM PROTEIN ZNUA-RELATED"/>
    <property type="match status" value="1"/>
</dbReference>
<protein>
    <submittedName>
        <fullName evidence="6">Zinc/manganese transport system substrate-binding protein</fullName>
    </submittedName>
</protein>
<reference evidence="7" key="1">
    <citation type="journal article" date="2014" name="Genome Announc.">
        <title>Draft genome sequence of Weissella oryzae SG25T, isolated from fermented rice grains.</title>
        <authorList>
            <person name="Tanizawa Y."/>
            <person name="Fujisawa T."/>
            <person name="Mochizuki T."/>
            <person name="Kaminuma E."/>
            <person name="Suzuki Y."/>
            <person name="Nakamura Y."/>
            <person name="Tohno M."/>
        </authorList>
    </citation>
    <scope>NUCLEOTIDE SEQUENCE [LARGE SCALE GENOMIC DNA]</scope>
    <source>
        <strain evidence="7">DSM 25784 / JCM 18191 / LMG 30913 / SG25</strain>
    </source>
</reference>
<evidence type="ECO:0000313" key="7">
    <source>
        <dbReference type="Proteomes" id="UP000030643"/>
    </source>
</evidence>
<evidence type="ECO:0000256" key="4">
    <source>
        <dbReference type="ARBA" id="ARBA00022729"/>
    </source>
</evidence>
<organism evidence="6 7">
    <name type="scientific">Weissella oryzae (strain DSM 25784 / JCM 18191 / LMG 30913 / SG25)</name>
    <dbReference type="NCBI Taxonomy" id="1329250"/>
    <lineage>
        <taxon>Bacteria</taxon>
        <taxon>Bacillati</taxon>
        <taxon>Bacillota</taxon>
        <taxon>Bacilli</taxon>
        <taxon>Lactobacillales</taxon>
        <taxon>Lactobacillaceae</taxon>
        <taxon>Weissella</taxon>
    </lineage>
</organism>
<dbReference type="AlphaFoldDB" id="A0A069CS52"/>